<dbReference type="InterPro" id="IPR000073">
    <property type="entry name" value="AB_hydrolase_1"/>
</dbReference>
<feature type="active site" evidence="1">
    <location>
        <position position="283"/>
    </location>
</feature>
<feature type="domain" description="AB hydrolase-1" evidence="2">
    <location>
        <begin position="61"/>
        <end position="313"/>
    </location>
</feature>
<feature type="active site" evidence="1">
    <location>
        <position position="312"/>
    </location>
</feature>
<dbReference type="AlphaFoldDB" id="A0A1G6A7U7"/>
<reference evidence="3 4" key="1">
    <citation type="submission" date="2016-10" db="EMBL/GenBank/DDBJ databases">
        <authorList>
            <person name="de Groot N.N."/>
        </authorList>
    </citation>
    <scope>NUCLEOTIDE SEQUENCE [LARGE SCALE GENOMIC DNA]</scope>
    <source>
        <strain evidence="3 4">ATCC 35022</strain>
    </source>
</reference>
<dbReference type="InterPro" id="IPR008220">
    <property type="entry name" value="HAT_MetX-like"/>
</dbReference>
<evidence type="ECO:0000313" key="4">
    <source>
        <dbReference type="Proteomes" id="UP000199071"/>
    </source>
</evidence>
<dbReference type="NCBIfam" id="NF005757">
    <property type="entry name" value="PRK07581.1"/>
    <property type="match status" value="1"/>
</dbReference>
<keyword evidence="4" id="KW-1185">Reference proteome</keyword>
<dbReference type="Pfam" id="PF00561">
    <property type="entry name" value="Abhydrolase_1"/>
    <property type="match status" value="1"/>
</dbReference>
<dbReference type="InterPro" id="IPR029058">
    <property type="entry name" value="AB_hydrolase_fold"/>
</dbReference>
<organism evidence="3 4">
    <name type="scientific">Bauldia litoralis</name>
    <dbReference type="NCBI Taxonomy" id="665467"/>
    <lineage>
        <taxon>Bacteria</taxon>
        <taxon>Pseudomonadati</taxon>
        <taxon>Pseudomonadota</taxon>
        <taxon>Alphaproteobacteria</taxon>
        <taxon>Hyphomicrobiales</taxon>
        <taxon>Kaistiaceae</taxon>
        <taxon>Bauldia</taxon>
    </lineage>
</organism>
<dbReference type="PANTHER" id="PTHR32268:SF15">
    <property type="entry name" value="HOMOSERINE ACETYLTRANSFERASE FAMILY PROTEIN (AFU_ORTHOLOGUE AFUA_1G15350)"/>
    <property type="match status" value="1"/>
</dbReference>
<gene>
    <name evidence="3" type="ORF">SAMN02982931_00278</name>
</gene>
<keyword evidence="3" id="KW-0808">Transferase</keyword>
<feature type="active site" description="Nucleophile" evidence="1">
    <location>
        <position position="129"/>
    </location>
</feature>
<dbReference type="EMBL" id="FMXQ01000001">
    <property type="protein sequence ID" value="SDB04518.1"/>
    <property type="molecule type" value="Genomic_DNA"/>
</dbReference>
<proteinExistence type="predicted"/>
<protein>
    <submittedName>
        <fullName evidence="3">Homoserine O-acetyltransferase</fullName>
    </submittedName>
</protein>
<dbReference type="STRING" id="665467.SAMN02982931_00278"/>
<evidence type="ECO:0000313" key="3">
    <source>
        <dbReference type="EMBL" id="SDB04518.1"/>
    </source>
</evidence>
<dbReference type="Proteomes" id="UP000199071">
    <property type="component" value="Unassembled WGS sequence"/>
</dbReference>
<evidence type="ECO:0000259" key="2">
    <source>
        <dbReference type="Pfam" id="PF00561"/>
    </source>
</evidence>
<accession>A0A1G6A7U7</accession>
<evidence type="ECO:0000256" key="1">
    <source>
        <dbReference type="PIRSR" id="PIRSR000443-1"/>
    </source>
</evidence>
<dbReference type="PIRSF" id="PIRSF000443">
    <property type="entry name" value="Homoser_Ac_trans"/>
    <property type="match status" value="1"/>
</dbReference>
<dbReference type="GO" id="GO:0016747">
    <property type="term" value="F:acyltransferase activity, transferring groups other than amino-acyl groups"/>
    <property type="evidence" value="ECO:0007669"/>
    <property type="project" value="InterPro"/>
</dbReference>
<dbReference type="Gene3D" id="3.40.50.1820">
    <property type="entry name" value="alpha/beta hydrolase"/>
    <property type="match status" value="1"/>
</dbReference>
<dbReference type="PANTHER" id="PTHR32268">
    <property type="entry name" value="HOMOSERINE O-ACETYLTRANSFERASE"/>
    <property type="match status" value="1"/>
</dbReference>
<dbReference type="SUPFAM" id="SSF53474">
    <property type="entry name" value="alpha/beta-Hydrolases"/>
    <property type="match status" value="1"/>
</dbReference>
<dbReference type="OrthoDB" id="9800754at2"/>
<name>A0A1G6A7U7_9HYPH</name>
<dbReference type="RefSeq" id="WP_090874420.1">
    <property type="nucleotide sequence ID" value="NZ_FMXQ01000001.1"/>
</dbReference>
<sequence>MTEVSHFALGDFALDCGVTLPAAQIAYTTYGTLNAARDNVIVFPTWFVGSHADLEWLIGDGEPLDTSKYFVVVPSMFANGLSSSPSNTPAPYDRGRFPAITMQDNVRAQHRLLSEQFDVQKIQLAIGGSMGAFQAYQWGLAHPDLVERIAPCCGAARVSPHCYVFLAGAKAALLADPVYAGGDYETVPDAGLRALGRVWAGWALSQEFFRDGLYREMGFDTVDAFLVDFWEAFWVGIDANDLLSQLHTWQTADISLTPGYDGDLEKALGAIKAKAVASPGQKDLYFPPEDMAWEVAQMPNAEVRPIPGPWGHFSEVGINPACNAFLGNSIRMLLER</sequence>